<keyword evidence="4" id="KW-0804">Transcription</keyword>
<comment type="subcellular location">
    <subcellularLocation>
        <location evidence="1">Nucleus</location>
    </subcellularLocation>
</comment>
<evidence type="ECO:0000256" key="3">
    <source>
        <dbReference type="ARBA" id="ARBA00023125"/>
    </source>
</evidence>
<dbReference type="PROSITE" id="PS50066">
    <property type="entry name" value="MADS_BOX_2"/>
    <property type="match status" value="1"/>
</dbReference>
<dbReference type="SUPFAM" id="SSF55455">
    <property type="entry name" value="SRF-like"/>
    <property type="match status" value="1"/>
</dbReference>
<dbReference type="Gene3D" id="3.40.1810.10">
    <property type="entry name" value="Transcription factor, MADS-box"/>
    <property type="match status" value="1"/>
</dbReference>
<keyword evidence="2" id="KW-0805">Transcription regulation</keyword>
<evidence type="ECO:0000256" key="5">
    <source>
        <dbReference type="ARBA" id="ARBA00023242"/>
    </source>
</evidence>
<name>A0ABM0USC2_CAMSA</name>
<evidence type="ECO:0000256" key="4">
    <source>
        <dbReference type="ARBA" id="ARBA00023163"/>
    </source>
</evidence>
<dbReference type="GeneID" id="104728132"/>
<dbReference type="SMART" id="SM00432">
    <property type="entry name" value="MADS"/>
    <property type="match status" value="1"/>
</dbReference>
<reference evidence="8" key="1">
    <citation type="journal article" date="2014" name="Nat. Commun.">
        <title>The emerging biofuel crop Camelina sativa retains a highly undifferentiated hexaploid genome structure.</title>
        <authorList>
            <person name="Kagale S."/>
            <person name="Koh C."/>
            <person name="Nixon J."/>
            <person name="Bollina V."/>
            <person name="Clarke W.E."/>
            <person name="Tuteja R."/>
            <person name="Spillane C."/>
            <person name="Robinson S.J."/>
            <person name="Links M.G."/>
            <person name="Clarke C."/>
            <person name="Higgins E.E."/>
            <person name="Huebert T."/>
            <person name="Sharpe A.G."/>
            <person name="Parkin I.A."/>
        </authorList>
    </citation>
    <scope>NUCLEOTIDE SEQUENCE [LARGE SCALE GENOMIC DNA]</scope>
    <source>
        <strain evidence="8">cv. DH55</strain>
    </source>
</reference>
<dbReference type="InterPro" id="IPR002100">
    <property type="entry name" value="TF_MADSbox"/>
</dbReference>
<feature type="domain" description="MADS-box" evidence="7">
    <location>
        <begin position="1"/>
        <end position="46"/>
    </location>
</feature>
<proteinExistence type="predicted"/>
<dbReference type="Pfam" id="PF00319">
    <property type="entry name" value="SRF-TF"/>
    <property type="match status" value="1"/>
</dbReference>
<dbReference type="InterPro" id="IPR050142">
    <property type="entry name" value="MADS-box/MEF2_TF"/>
</dbReference>
<dbReference type="PRINTS" id="PR00404">
    <property type="entry name" value="MADSDOMAIN"/>
</dbReference>
<keyword evidence="3" id="KW-0238">DNA-binding</keyword>
<dbReference type="CDD" id="cd00266">
    <property type="entry name" value="MADS_SRF_like"/>
    <property type="match status" value="1"/>
</dbReference>
<accession>A0ABM0USC2</accession>
<dbReference type="InterPro" id="IPR036879">
    <property type="entry name" value="TF_MADSbox_sf"/>
</dbReference>
<keyword evidence="5" id="KW-0539">Nucleus</keyword>
<sequence>MAKLKLAWVENDKARAIILKRRKEGLLKKVKELSILCDIWVCLIIFCPNEAEPVVWPSAERARGLVNDFFALPKFVQKKKETDVESFLKEKTNAVRKQLMKSSKKTKEYVTDELMLRLQHGRGIEDLNLSEIYALLSYSKEKIILCRKNSDFMQFSPLRDPPVLPFEVQAKQLTITTNDFFVGGGQDDDKAEFDPQPLEHVSYCPYQGSSSNGNASLEMEPIYPSVMRFHGLVGSASQQLQHLNINNNPIMAMNQPKQYLFDFMSHKQEIEEGKNNINTHIYRANNTKTTKNDVRQEPPPSETTGREDNVNMMSLDIDRDWLSL</sequence>
<evidence type="ECO:0000313" key="9">
    <source>
        <dbReference type="RefSeq" id="XP_010445462.1"/>
    </source>
</evidence>
<keyword evidence="8" id="KW-1185">Reference proteome</keyword>
<gene>
    <name evidence="9" type="primary">LOC104728132</name>
</gene>
<reference evidence="9" key="2">
    <citation type="submission" date="2025-08" db="UniProtKB">
        <authorList>
            <consortium name="RefSeq"/>
        </authorList>
    </citation>
    <scope>IDENTIFICATION</scope>
    <source>
        <tissue evidence="9">Leaf</tissue>
    </source>
</reference>
<feature type="region of interest" description="Disordered" evidence="6">
    <location>
        <begin position="290"/>
        <end position="311"/>
    </location>
</feature>
<evidence type="ECO:0000256" key="2">
    <source>
        <dbReference type="ARBA" id="ARBA00023015"/>
    </source>
</evidence>
<evidence type="ECO:0000256" key="6">
    <source>
        <dbReference type="SAM" id="MobiDB-lite"/>
    </source>
</evidence>
<organism evidence="8 9">
    <name type="scientific">Camelina sativa</name>
    <name type="common">False flax</name>
    <name type="synonym">Myagrum sativum</name>
    <dbReference type="NCBI Taxonomy" id="90675"/>
    <lineage>
        <taxon>Eukaryota</taxon>
        <taxon>Viridiplantae</taxon>
        <taxon>Streptophyta</taxon>
        <taxon>Embryophyta</taxon>
        <taxon>Tracheophyta</taxon>
        <taxon>Spermatophyta</taxon>
        <taxon>Magnoliopsida</taxon>
        <taxon>eudicotyledons</taxon>
        <taxon>Gunneridae</taxon>
        <taxon>Pentapetalae</taxon>
        <taxon>rosids</taxon>
        <taxon>malvids</taxon>
        <taxon>Brassicales</taxon>
        <taxon>Brassicaceae</taxon>
        <taxon>Camelineae</taxon>
        <taxon>Camelina</taxon>
    </lineage>
</organism>
<evidence type="ECO:0000259" key="7">
    <source>
        <dbReference type="PROSITE" id="PS50066"/>
    </source>
</evidence>
<evidence type="ECO:0000256" key="1">
    <source>
        <dbReference type="ARBA" id="ARBA00004123"/>
    </source>
</evidence>
<dbReference type="RefSeq" id="XP_010445462.1">
    <property type="nucleotide sequence ID" value="XM_010447160.1"/>
</dbReference>
<evidence type="ECO:0000313" key="8">
    <source>
        <dbReference type="Proteomes" id="UP000694864"/>
    </source>
</evidence>
<dbReference type="PANTHER" id="PTHR48019">
    <property type="entry name" value="SERUM RESPONSE FACTOR HOMOLOG"/>
    <property type="match status" value="1"/>
</dbReference>
<dbReference type="Proteomes" id="UP000694864">
    <property type="component" value="Chromosome 11"/>
</dbReference>
<protein>
    <submittedName>
        <fullName evidence="9">Agamous-like MADS-box protein AGL92</fullName>
    </submittedName>
</protein>
<dbReference type="InterPro" id="IPR033897">
    <property type="entry name" value="SRF-like_MADS-box"/>
</dbReference>